<feature type="region of interest" description="Disordered" evidence="2">
    <location>
        <begin position="1"/>
        <end position="38"/>
    </location>
</feature>
<feature type="domain" description="C2H2-type" evidence="3">
    <location>
        <begin position="280"/>
        <end position="311"/>
    </location>
</feature>
<feature type="compositionally biased region" description="Low complexity" evidence="2">
    <location>
        <begin position="15"/>
        <end position="30"/>
    </location>
</feature>
<evidence type="ECO:0000256" key="1">
    <source>
        <dbReference type="PROSITE-ProRule" id="PRU00042"/>
    </source>
</evidence>
<dbReference type="InterPro" id="IPR013087">
    <property type="entry name" value="Znf_C2H2_type"/>
</dbReference>
<dbReference type="RefSeq" id="XP_070862370.1">
    <property type="nucleotide sequence ID" value="XM_071005933.1"/>
</dbReference>
<sequence>MDSRTSYEETYNQVTSASPSYTSSPSSYQPFTPPSDRPIEPIHIDTSYAHQHHNTGNMSFSMPPSPLPVAEDHMKATHHEMAMYGAAEPRYHDTRYLPHESLMPGRQSLLSMQHNAHQYPQHQLDMGMNPYGARPYQMASMPHQPSDMGAMNLMDGLMPPLSYSSASMEKSGSISSMSSGGQLTPVSPTASSGHYGGIPMMQNRGTPVPQTSVTAILNSSPSPPGVWANAPRPMYLSGAQNSTGALHSIQDNCMTAHMHETGSALRNSGIEVSQVKRGRHVCNEPSCAKNFKRAEHLKRHHATSFNSAHHPNPRFKICPFCTTERRFLESRFDNYRQHIRLHTIEDKTPQSRIAFHPRALDLLREIESGMKKRRGSGKKASEQS</sequence>
<gene>
    <name evidence="4" type="ORF">HOO65_010548</name>
</gene>
<name>A0ABR4MSD7_9PEZI</name>
<dbReference type="Proteomes" id="UP001610728">
    <property type="component" value="Unassembled WGS sequence"/>
</dbReference>
<dbReference type="Gene3D" id="3.30.160.60">
    <property type="entry name" value="Classic Zinc Finger"/>
    <property type="match status" value="1"/>
</dbReference>
<keyword evidence="1" id="KW-0862">Zinc</keyword>
<evidence type="ECO:0000259" key="3">
    <source>
        <dbReference type="PROSITE" id="PS50157"/>
    </source>
</evidence>
<protein>
    <recommendedName>
        <fullName evidence="3">C2H2-type domain-containing protein</fullName>
    </recommendedName>
</protein>
<dbReference type="GeneID" id="98114794"/>
<evidence type="ECO:0000313" key="5">
    <source>
        <dbReference type="Proteomes" id="UP001610728"/>
    </source>
</evidence>
<reference evidence="4 5" key="1">
    <citation type="submission" date="2020-05" db="EMBL/GenBank/DDBJ databases">
        <title>Ceratocystis lukuohia genome.</title>
        <authorList>
            <person name="Harrington T.C."/>
            <person name="Kim K."/>
            <person name="Mayers C.G."/>
        </authorList>
    </citation>
    <scope>NUCLEOTIDE SEQUENCE [LARGE SCALE GENOMIC DNA]</scope>
    <source>
        <strain evidence="4 5">C4212</strain>
    </source>
</reference>
<keyword evidence="1" id="KW-0479">Metal-binding</keyword>
<feature type="region of interest" description="Disordered" evidence="2">
    <location>
        <begin position="169"/>
        <end position="189"/>
    </location>
</feature>
<keyword evidence="1" id="KW-0863">Zinc-finger</keyword>
<evidence type="ECO:0000256" key="2">
    <source>
        <dbReference type="SAM" id="MobiDB-lite"/>
    </source>
</evidence>
<accession>A0ABR4MSD7</accession>
<comment type="caution">
    <text evidence="4">The sequence shown here is derived from an EMBL/GenBank/DDBJ whole genome shotgun (WGS) entry which is preliminary data.</text>
</comment>
<evidence type="ECO:0000313" key="4">
    <source>
        <dbReference type="EMBL" id="KAL2891190.1"/>
    </source>
</evidence>
<feature type="compositionally biased region" description="Low complexity" evidence="2">
    <location>
        <begin position="169"/>
        <end position="181"/>
    </location>
</feature>
<organism evidence="4 5">
    <name type="scientific">Ceratocystis lukuohia</name>
    <dbReference type="NCBI Taxonomy" id="2019550"/>
    <lineage>
        <taxon>Eukaryota</taxon>
        <taxon>Fungi</taxon>
        <taxon>Dikarya</taxon>
        <taxon>Ascomycota</taxon>
        <taxon>Pezizomycotina</taxon>
        <taxon>Sordariomycetes</taxon>
        <taxon>Hypocreomycetidae</taxon>
        <taxon>Microascales</taxon>
        <taxon>Ceratocystidaceae</taxon>
        <taxon>Ceratocystis</taxon>
    </lineage>
</organism>
<proteinExistence type="predicted"/>
<dbReference type="PROSITE" id="PS50157">
    <property type="entry name" value="ZINC_FINGER_C2H2_2"/>
    <property type="match status" value="1"/>
</dbReference>
<dbReference type="EMBL" id="JABSNW010000001">
    <property type="protein sequence ID" value="KAL2891190.1"/>
    <property type="molecule type" value="Genomic_DNA"/>
</dbReference>
<keyword evidence="5" id="KW-1185">Reference proteome</keyword>